<comment type="caution">
    <text evidence="2">The sequence shown here is derived from an EMBL/GenBank/DDBJ whole genome shotgun (WGS) entry which is preliminary data.</text>
</comment>
<accession>A0A4Z2EJU5</accession>
<evidence type="ECO:0000256" key="1">
    <source>
        <dbReference type="SAM" id="MobiDB-lite"/>
    </source>
</evidence>
<organism evidence="2 3">
    <name type="scientific">Liparis tanakae</name>
    <name type="common">Tanaka's snailfish</name>
    <dbReference type="NCBI Taxonomy" id="230148"/>
    <lineage>
        <taxon>Eukaryota</taxon>
        <taxon>Metazoa</taxon>
        <taxon>Chordata</taxon>
        <taxon>Craniata</taxon>
        <taxon>Vertebrata</taxon>
        <taxon>Euteleostomi</taxon>
        <taxon>Actinopterygii</taxon>
        <taxon>Neopterygii</taxon>
        <taxon>Teleostei</taxon>
        <taxon>Neoteleostei</taxon>
        <taxon>Acanthomorphata</taxon>
        <taxon>Eupercaria</taxon>
        <taxon>Perciformes</taxon>
        <taxon>Cottioidei</taxon>
        <taxon>Cottales</taxon>
        <taxon>Liparidae</taxon>
        <taxon>Liparis</taxon>
    </lineage>
</organism>
<protein>
    <submittedName>
        <fullName evidence="2">Uncharacterized protein</fullName>
    </submittedName>
</protein>
<feature type="region of interest" description="Disordered" evidence="1">
    <location>
        <begin position="1"/>
        <end position="50"/>
    </location>
</feature>
<dbReference type="AlphaFoldDB" id="A0A4Z2EJU5"/>
<keyword evidence="3" id="KW-1185">Reference proteome</keyword>
<name>A0A4Z2EJU5_9TELE</name>
<feature type="compositionally biased region" description="Basic and acidic residues" evidence="1">
    <location>
        <begin position="8"/>
        <end position="21"/>
    </location>
</feature>
<gene>
    <name evidence="2" type="ORF">EYF80_061002</name>
</gene>
<sequence>MTTRAWRKHDDPSLEETRRPEPGGNTTTRAWRKHDDPSLDRSASGFTWGTGGKWEVTGSVTPSISTKSNPTSFSLERFQRTWNQRNCGRMRRVERL</sequence>
<evidence type="ECO:0000313" key="3">
    <source>
        <dbReference type="Proteomes" id="UP000314294"/>
    </source>
</evidence>
<reference evidence="2 3" key="1">
    <citation type="submission" date="2019-03" db="EMBL/GenBank/DDBJ databases">
        <title>First draft genome of Liparis tanakae, snailfish: a comprehensive survey of snailfish specific genes.</title>
        <authorList>
            <person name="Kim W."/>
            <person name="Song I."/>
            <person name="Jeong J.-H."/>
            <person name="Kim D."/>
            <person name="Kim S."/>
            <person name="Ryu S."/>
            <person name="Song J.Y."/>
            <person name="Lee S.K."/>
        </authorList>
    </citation>
    <scope>NUCLEOTIDE SEQUENCE [LARGE SCALE GENOMIC DNA]</scope>
    <source>
        <tissue evidence="2">Muscle</tissue>
    </source>
</reference>
<proteinExistence type="predicted"/>
<dbReference type="EMBL" id="SRLO01006359">
    <property type="protein sequence ID" value="TNN28850.1"/>
    <property type="molecule type" value="Genomic_DNA"/>
</dbReference>
<dbReference type="Proteomes" id="UP000314294">
    <property type="component" value="Unassembled WGS sequence"/>
</dbReference>
<evidence type="ECO:0000313" key="2">
    <source>
        <dbReference type="EMBL" id="TNN28850.1"/>
    </source>
</evidence>